<dbReference type="InterPro" id="IPR005149">
    <property type="entry name" value="Tscrpt_reg_PadR_N"/>
</dbReference>
<evidence type="ECO:0000313" key="3">
    <source>
        <dbReference type="Proteomes" id="UP000004459"/>
    </source>
</evidence>
<protein>
    <submittedName>
        <fullName evidence="2">Transcriptional regulator, PadR family</fullName>
    </submittedName>
</protein>
<organism evidence="2 3">
    <name type="scientific">Flavonifractor plautii ATCC 29863</name>
    <dbReference type="NCBI Taxonomy" id="411475"/>
    <lineage>
        <taxon>Bacteria</taxon>
        <taxon>Bacillati</taxon>
        <taxon>Bacillota</taxon>
        <taxon>Clostridia</taxon>
        <taxon>Eubacteriales</taxon>
        <taxon>Oscillospiraceae</taxon>
        <taxon>Flavonifractor</taxon>
    </lineage>
</organism>
<reference evidence="2 3" key="1">
    <citation type="submission" date="2011-08" db="EMBL/GenBank/DDBJ databases">
        <authorList>
            <person name="Weinstock G."/>
            <person name="Sodergren E."/>
            <person name="Clifton S."/>
            <person name="Fulton L."/>
            <person name="Fulton B."/>
            <person name="Courtney L."/>
            <person name="Fronick C."/>
            <person name="Harrison M."/>
            <person name="Strong C."/>
            <person name="Farmer C."/>
            <person name="Delahaunty K."/>
            <person name="Markovic C."/>
            <person name="Hall O."/>
            <person name="Minx P."/>
            <person name="Tomlinson C."/>
            <person name="Mitreva M."/>
            <person name="Hou S."/>
            <person name="Chen J."/>
            <person name="Wollam A."/>
            <person name="Pepin K.H."/>
            <person name="Johnson M."/>
            <person name="Bhonagiri V."/>
            <person name="Zhang X."/>
            <person name="Suruliraj S."/>
            <person name="Warren W."/>
            <person name="Chinwalla A."/>
            <person name="Mardis E.R."/>
            <person name="Wilson R.K."/>
        </authorList>
    </citation>
    <scope>NUCLEOTIDE SEQUENCE [LARGE SCALE GENOMIC DNA]</scope>
    <source>
        <strain evidence="2 3">ATCC 29863</strain>
    </source>
</reference>
<dbReference type="SUPFAM" id="SSF46785">
    <property type="entry name" value="Winged helix' DNA-binding domain"/>
    <property type="match status" value="1"/>
</dbReference>
<accession>G9YPS5</accession>
<dbReference type="AlphaFoldDB" id="G9YPS5"/>
<dbReference type="InterPro" id="IPR052509">
    <property type="entry name" value="Metal_resp_DNA-bind_regulator"/>
</dbReference>
<evidence type="ECO:0000313" key="2">
    <source>
        <dbReference type="EMBL" id="EHM52396.1"/>
    </source>
</evidence>
<gene>
    <name evidence="2" type="ORF">HMPREF0372_01514</name>
</gene>
<dbReference type="Gene3D" id="1.10.10.10">
    <property type="entry name" value="Winged helix-like DNA-binding domain superfamily/Winged helix DNA-binding domain"/>
    <property type="match status" value="1"/>
</dbReference>
<dbReference type="STRING" id="292800.A4U99_07410"/>
<dbReference type="Proteomes" id="UP000004459">
    <property type="component" value="Unassembled WGS sequence"/>
</dbReference>
<dbReference type="PANTHER" id="PTHR33169">
    <property type="entry name" value="PADR-FAMILY TRANSCRIPTIONAL REGULATOR"/>
    <property type="match status" value="1"/>
</dbReference>
<dbReference type="EMBL" id="AGCK01000111">
    <property type="protein sequence ID" value="EHM52396.1"/>
    <property type="molecule type" value="Genomic_DNA"/>
</dbReference>
<sequence>MKGGGVMTFPLGAPLLDACVLAVLEKEDAYGYSLTQRMKEVVELSESTLYPVLRRLQQSGCLTVYDKPFQGRNRRYYAITPAGRALLAGYRKEWARYRGQIEELLLDEKEERHE</sequence>
<proteinExistence type="predicted"/>
<feature type="domain" description="Transcription regulator PadR N-terminal" evidence="1">
    <location>
        <begin position="20"/>
        <end position="88"/>
    </location>
</feature>
<dbReference type="HOGENOM" id="CLU_063440_3_0_9"/>
<dbReference type="PANTHER" id="PTHR33169:SF14">
    <property type="entry name" value="TRANSCRIPTIONAL REGULATOR RV3488"/>
    <property type="match status" value="1"/>
</dbReference>
<dbReference type="Pfam" id="PF03551">
    <property type="entry name" value="PadR"/>
    <property type="match status" value="1"/>
</dbReference>
<dbReference type="InterPro" id="IPR036390">
    <property type="entry name" value="WH_DNA-bd_sf"/>
</dbReference>
<dbReference type="PATRIC" id="fig|411475.3.peg.1315"/>
<comment type="caution">
    <text evidence="2">The sequence shown here is derived from an EMBL/GenBank/DDBJ whole genome shotgun (WGS) entry which is preliminary data.</text>
</comment>
<dbReference type="InterPro" id="IPR036388">
    <property type="entry name" value="WH-like_DNA-bd_sf"/>
</dbReference>
<evidence type="ECO:0000259" key="1">
    <source>
        <dbReference type="Pfam" id="PF03551"/>
    </source>
</evidence>
<name>G9YPS5_FLAPL</name>